<evidence type="ECO:0000313" key="3">
    <source>
        <dbReference type="Proteomes" id="UP001059607"/>
    </source>
</evidence>
<sequence>MKMAICIDYDNLHKPQKAAGIMSVISSALIKMPEILESSLGTCEVRLYGGWFEGENLTKLSQDVSVNIQDEFPTILKLPTATGMCKISVTVELAFSLLEEPSHHLFNTYRKKGKPHNLRVEKQANIGCSTPTCPLPMARKLLEKGFCPSDGCAHSDKHIVYRHEQKLVDTMLTCDLIYLAAQQYDCLIIISADDDFLPPIRTLLLRGSKVIRVHPRLNIGSQPVNVAGRKLIEIGL</sequence>
<accession>A0ABY5E9S2</accession>
<dbReference type="Proteomes" id="UP001059607">
    <property type="component" value="Chromosome"/>
</dbReference>
<name>A0ABY5E9S2_9PSED</name>
<protein>
    <submittedName>
        <fullName evidence="2">NYN domain-containing protein</fullName>
    </submittedName>
</protein>
<dbReference type="InterPro" id="IPR021139">
    <property type="entry name" value="NYN"/>
</dbReference>
<evidence type="ECO:0000259" key="1">
    <source>
        <dbReference type="Pfam" id="PF01936"/>
    </source>
</evidence>
<dbReference type="Gene3D" id="3.40.50.1010">
    <property type="entry name" value="5'-nuclease"/>
    <property type="match status" value="1"/>
</dbReference>
<dbReference type="Pfam" id="PF01936">
    <property type="entry name" value="NYN"/>
    <property type="match status" value="1"/>
</dbReference>
<gene>
    <name evidence="2" type="ORF">NK667_17065</name>
</gene>
<evidence type="ECO:0000313" key="2">
    <source>
        <dbReference type="EMBL" id="UTO11891.1"/>
    </source>
</evidence>
<proteinExistence type="predicted"/>
<reference evidence="2" key="1">
    <citation type="submission" date="2022-07" db="EMBL/GenBank/DDBJ databases">
        <title>Pseudomonas nunamit sp. nov. an antifungal species isolated from Greenland.</title>
        <authorList>
            <person name="Ntana F."/>
            <person name="Hennessy R.C."/>
            <person name="Zervas A."/>
            <person name="Stougaard P."/>
        </authorList>
    </citation>
    <scope>NUCLEOTIDE SEQUENCE</scope>
    <source>
        <strain evidence="2">In5</strain>
    </source>
</reference>
<dbReference type="EMBL" id="CP101125">
    <property type="protein sequence ID" value="UTO11891.1"/>
    <property type="molecule type" value="Genomic_DNA"/>
</dbReference>
<feature type="domain" description="NYN" evidence="1">
    <location>
        <begin position="163"/>
        <end position="211"/>
    </location>
</feature>
<organism evidence="2 3">
    <name type="scientific">Pseudomonas nunensis</name>
    <dbReference type="NCBI Taxonomy" id="2961896"/>
    <lineage>
        <taxon>Bacteria</taxon>
        <taxon>Pseudomonadati</taxon>
        <taxon>Pseudomonadota</taxon>
        <taxon>Gammaproteobacteria</taxon>
        <taxon>Pseudomonadales</taxon>
        <taxon>Pseudomonadaceae</taxon>
        <taxon>Pseudomonas</taxon>
    </lineage>
</organism>
<dbReference type="RefSeq" id="WP_083471342.1">
    <property type="nucleotide sequence ID" value="NZ_CP101125.1"/>
</dbReference>
<keyword evidence="3" id="KW-1185">Reference proteome</keyword>